<sequence length="56" mass="6271">MDAEIKAALVMIEKKLEAIEERVEAIADEVSDIKEELPANLDEDVSEIKSLLIQMT</sequence>
<proteinExistence type="predicted"/>
<dbReference type="EMBL" id="AP021875">
    <property type="protein sequence ID" value="BBO78158.1"/>
    <property type="molecule type" value="Genomic_DNA"/>
</dbReference>
<reference evidence="2 3" key="1">
    <citation type="submission" date="2019-11" db="EMBL/GenBank/DDBJ databases">
        <title>Comparative genomics of hydrocarbon-degrading Desulfosarcina strains.</title>
        <authorList>
            <person name="Watanabe M."/>
            <person name="Kojima H."/>
            <person name="Fukui M."/>
        </authorList>
    </citation>
    <scope>NUCLEOTIDE SEQUENCE [LARGE SCALE GENOMIC DNA]</scope>
    <source>
        <strain evidence="2 3">PP31</strain>
    </source>
</reference>
<organism evidence="2 3">
    <name type="scientific">Desulfosarcina widdelii</name>
    <dbReference type="NCBI Taxonomy" id="947919"/>
    <lineage>
        <taxon>Bacteria</taxon>
        <taxon>Pseudomonadati</taxon>
        <taxon>Thermodesulfobacteriota</taxon>
        <taxon>Desulfobacteria</taxon>
        <taxon>Desulfobacterales</taxon>
        <taxon>Desulfosarcinaceae</taxon>
        <taxon>Desulfosarcina</taxon>
    </lineage>
</organism>
<evidence type="ECO:0000313" key="3">
    <source>
        <dbReference type="Proteomes" id="UP000427769"/>
    </source>
</evidence>
<accession>A0A5K7ZAQ0</accession>
<name>A0A5K7ZAQ0_9BACT</name>
<keyword evidence="1" id="KW-0175">Coiled coil</keyword>
<dbReference type="KEGG" id="dwd:DSCW_55750"/>
<dbReference type="RefSeq" id="WP_155306820.1">
    <property type="nucleotide sequence ID" value="NZ_AP021875.1"/>
</dbReference>
<protein>
    <submittedName>
        <fullName evidence="2">Uncharacterized protein</fullName>
    </submittedName>
</protein>
<dbReference type="Proteomes" id="UP000427769">
    <property type="component" value="Chromosome"/>
</dbReference>
<evidence type="ECO:0000313" key="2">
    <source>
        <dbReference type="EMBL" id="BBO78158.1"/>
    </source>
</evidence>
<feature type="coiled-coil region" evidence="1">
    <location>
        <begin position="9"/>
        <end position="36"/>
    </location>
</feature>
<gene>
    <name evidence="2" type="ORF">DSCW_55750</name>
</gene>
<keyword evidence="3" id="KW-1185">Reference proteome</keyword>
<evidence type="ECO:0000256" key="1">
    <source>
        <dbReference type="SAM" id="Coils"/>
    </source>
</evidence>
<dbReference type="AlphaFoldDB" id="A0A5K7ZAQ0"/>